<evidence type="ECO:0000256" key="6">
    <source>
        <dbReference type="ARBA" id="ARBA00023239"/>
    </source>
</evidence>
<dbReference type="InterPro" id="IPR031337">
    <property type="entry name" value="KDPG/KHG_AS_1"/>
</dbReference>
<dbReference type="CDD" id="cd00452">
    <property type="entry name" value="KDPG_aldolase"/>
    <property type="match status" value="1"/>
</dbReference>
<dbReference type="PANTHER" id="PTHR30246">
    <property type="entry name" value="2-KETO-3-DEOXY-6-PHOSPHOGLUCONATE ALDOLASE"/>
    <property type="match status" value="1"/>
</dbReference>
<dbReference type="PANTHER" id="PTHR30246:SF1">
    <property type="entry name" value="2-DEHYDRO-3-DEOXY-6-PHOSPHOGALACTONATE ALDOLASE-RELATED"/>
    <property type="match status" value="1"/>
</dbReference>
<gene>
    <name evidence="9" type="primary">eda</name>
    <name evidence="9" type="ORF">HMPREF0576_1672</name>
</gene>
<dbReference type="PROSITE" id="PS00160">
    <property type="entry name" value="ALDOLASE_KDPG_KHG_2"/>
    <property type="match status" value="1"/>
</dbReference>
<keyword evidence="7" id="KW-0704">Schiff base</keyword>
<dbReference type="EC" id="4.1.2.14" evidence="5"/>
<dbReference type="SUPFAM" id="SSF51569">
    <property type="entry name" value="Aldolase"/>
    <property type="match status" value="1"/>
</dbReference>
<dbReference type="HOGENOM" id="CLU_077795_1_1_11"/>
<dbReference type="Proteomes" id="UP000003343">
    <property type="component" value="Unassembled WGS sequence"/>
</dbReference>
<evidence type="ECO:0000256" key="1">
    <source>
        <dbReference type="ARBA" id="ARBA00000654"/>
    </source>
</evidence>
<comment type="catalytic activity">
    <reaction evidence="1">
        <text>2-dehydro-3-deoxy-6-phospho-D-gluconate = D-glyceraldehyde 3-phosphate + pyruvate</text>
        <dbReference type="Rhea" id="RHEA:17089"/>
        <dbReference type="ChEBI" id="CHEBI:15361"/>
        <dbReference type="ChEBI" id="CHEBI:57569"/>
        <dbReference type="ChEBI" id="CHEBI:59776"/>
        <dbReference type="EC" id="4.1.2.14"/>
    </reaction>
</comment>
<keyword evidence="10" id="KW-1185">Reference proteome</keyword>
<organism evidence="9 10">
    <name type="scientific">Mobiluncus holmesii ATCC 35242</name>
    <dbReference type="NCBI Taxonomy" id="887899"/>
    <lineage>
        <taxon>Bacteria</taxon>
        <taxon>Bacillati</taxon>
        <taxon>Actinomycetota</taxon>
        <taxon>Actinomycetes</taxon>
        <taxon>Actinomycetales</taxon>
        <taxon>Actinomycetaceae</taxon>
        <taxon>Mobiluncus</taxon>
    </lineage>
</organism>
<name>E6M5Z0_9ACTO</name>
<dbReference type="AlphaFoldDB" id="E6M5Z0"/>
<evidence type="ECO:0000256" key="3">
    <source>
        <dbReference type="ARBA" id="ARBA00006906"/>
    </source>
</evidence>
<dbReference type="GO" id="GO:0008675">
    <property type="term" value="F:2-dehydro-3-deoxy-phosphogluconate aldolase activity"/>
    <property type="evidence" value="ECO:0007669"/>
    <property type="project" value="UniProtKB-EC"/>
</dbReference>
<dbReference type="InterPro" id="IPR031338">
    <property type="entry name" value="KDPG/KHG_AS_2"/>
</dbReference>
<keyword evidence="8" id="KW-0119">Carbohydrate metabolism</keyword>
<keyword evidence="6 9" id="KW-0456">Lyase</keyword>
<comment type="similarity">
    <text evidence="3">Belongs to the KHG/KDPG aldolase family.</text>
</comment>
<evidence type="ECO:0000256" key="7">
    <source>
        <dbReference type="ARBA" id="ARBA00023270"/>
    </source>
</evidence>
<accession>E6M5Z0</accession>
<comment type="subunit">
    <text evidence="4">Homotrimer.</text>
</comment>
<evidence type="ECO:0000313" key="9">
    <source>
        <dbReference type="EMBL" id="EFU81159.1"/>
    </source>
</evidence>
<sequence>MDIDAVIKRNPVIPVVVLDDAKDAGALADALLAGGITTAEVTFRTTAAASAIAQMSQHSDILVGAGTVTNLDQARTAVDSGAKYLVMPGYDQDIVDYCQANNVPVLPGATDASWLMKALNSGLRYVKFFPAEASGGLPVISALSGPFPQMQFVPTGGISIENLAQYLAHPQVAACGGSWIATRQLIAQGDFSEITARAAATLEIAATR</sequence>
<dbReference type="NCBIfam" id="TIGR01182">
    <property type="entry name" value="eda"/>
    <property type="match status" value="1"/>
</dbReference>
<reference evidence="9 10" key="1">
    <citation type="submission" date="2010-12" db="EMBL/GenBank/DDBJ databases">
        <authorList>
            <person name="Muzny D."/>
            <person name="Qin X."/>
            <person name="Deng J."/>
            <person name="Jiang H."/>
            <person name="Liu Y."/>
            <person name="Qu J."/>
            <person name="Song X.-Z."/>
            <person name="Zhang L."/>
            <person name="Thornton R."/>
            <person name="Coyle M."/>
            <person name="Francisco L."/>
            <person name="Jackson L."/>
            <person name="Javaid M."/>
            <person name="Korchina V."/>
            <person name="Kovar C."/>
            <person name="Mata R."/>
            <person name="Mathew T."/>
            <person name="Ngo R."/>
            <person name="Nguyen L."/>
            <person name="Nguyen N."/>
            <person name="Okwuonu G."/>
            <person name="Ongeri F."/>
            <person name="Pham C."/>
            <person name="Simmons D."/>
            <person name="Wilczek-Boney K."/>
            <person name="Hale W."/>
            <person name="Jakkamsetti A."/>
            <person name="Pham P."/>
            <person name="Ruth R."/>
            <person name="San Lucas F."/>
            <person name="Warren J."/>
            <person name="Zhang J."/>
            <person name="Zhao Z."/>
            <person name="Zhou C."/>
            <person name="Zhu D."/>
            <person name="Lee S."/>
            <person name="Bess C."/>
            <person name="Blankenburg K."/>
            <person name="Forbes L."/>
            <person name="Fu Q."/>
            <person name="Gubbala S."/>
            <person name="Hirani K."/>
            <person name="Jayaseelan J.C."/>
            <person name="Lara F."/>
            <person name="Munidasa M."/>
            <person name="Palculict T."/>
            <person name="Patil S."/>
            <person name="Pu L.-L."/>
            <person name="Saada N."/>
            <person name="Tang L."/>
            <person name="Weissenberger G."/>
            <person name="Zhu Y."/>
            <person name="Hemphill L."/>
            <person name="Shang Y."/>
            <person name="Youmans B."/>
            <person name="Ayvaz T."/>
            <person name="Ross M."/>
            <person name="Santibanez J."/>
            <person name="Aqrawi P."/>
            <person name="Gross S."/>
            <person name="Joshi V."/>
            <person name="Fowler G."/>
            <person name="Nazareth L."/>
            <person name="Reid J."/>
            <person name="Worley K."/>
            <person name="Petrosino J."/>
            <person name="Highlander S."/>
            <person name="Gibbs R."/>
        </authorList>
    </citation>
    <scope>NUCLEOTIDE SEQUENCE [LARGE SCALE GENOMIC DNA]</scope>
    <source>
        <strain evidence="9 10">ATCC 35242</strain>
    </source>
</reference>
<dbReference type="Gene3D" id="3.20.20.70">
    <property type="entry name" value="Aldolase class I"/>
    <property type="match status" value="1"/>
</dbReference>
<evidence type="ECO:0000256" key="5">
    <source>
        <dbReference type="ARBA" id="ARBA00013063"/>
    </source>
</evidence>
<dbReference type="EMBL" id="AEPZ01000012">
    <property type="protein sequence ID" value="EFU81159.1"/>
    <property type="molecule type" value="Genomic_DNA"/>
</dbReference>
<evidence type="ECO:0000256" key="2">
    <source>
        <dbReference type="ARBA" id="ARBA00004736"/>
    </source>
</evidence>
<dbReference type="RefSeq" id="WP_004011445.1">
    <property type="nucleotide sequence ID" value="NZ_GL622346.1"/>
</dbReference>
<dbReference type="InterPro" id="IPR013785">
    <property type="entry name" value="Aldolase_TIM"/>
</dbReference>
<evidence type="ECO:0000256" key="4">
    <source>
        <dbReference type="ARBA" id="ARBA00011233"/>
    </source>
</evidence>
<dbReference type="Pfam" id="PF01081">
    <property type="entry name" value="Aldolase"/>
    <property type="match status" value="1"/>
</dbReference>
<dbReference type="InterPro" id="IPR000887">
    <property type="entry name" value="Aldlse_KDPG_KHG"/>
</dbReference>
<comment type="caution">
    <text evidence="9">The sequence shown here is derived from an EMBL/GenBank/DDBJ whole genome shotgun (WGS) entry which is preliminary data.</text>
</comment>
<comment type="pathway">
    <text evidence="2">Carbohydrate acid metabolism; 2-dehydro-3-deoxy-D-gluconate degradation; D-glyceraldehyde 3-phosphate and pyruvate from 2-dehydro-3-deoxy-D-gluconate: step 2/2.</text>
</comment>
<evidence type="ECO:0000256" key="8">
    <source>
        <dbReference type="ARBA" id="ARBA00023277"/>
    </source>
</evidence>
<evidence type="ECO:0000313" key="10">
    <source>
        <dbReference type="Proteomes" id="UP000003343"/>
    </source>
</evidence>
<proteinExistence type="inferred from homology"/>
<protein>
    <recommendedName>
        <fullName evidence="5">2-dehydro-3-deoxy-phosphogluconate aldolase</fullName>
        <ecNumber evidence="5">4.1.2.14</ecNumber>
    </recommendedName>
</protein>
<dbReference type="PROSITE" id="PS00159">
    <property type="entry name" value="ALDOLASE_KDPG_KHG_1"/>
    <property type="match status" value="1"/>
</dbReference>